<dbReference type="FunFam" id="3.30.200.20:FF:000481">
    <property type="entry name" value="Wall-associated receptor kinase-like 14"/>
    <property type="match status" value="1"/>
</dbReference>
<dbReference type="Proteomes" id="UP000554482">
    <property type="component" value="Unassembled WGS sequence"/>
</dbReference>
<dbReference type="OrthoDB" id="4062651at2759"/>
<feature type="domain" description="Protein kinase" evidence="5">
    <location>
        <begin position="145"/>
        <end position="284"/>
    </location>
</feature>
<sequence length="284" mass="31529">MAVEFQRIQLGWWLKGNCKCSDHTTCTNFTVNGELGFRCRCNRGYVGDGFSAGVGCRKASSKCNPSKYMSGHCGGTTRVGGALIGGIIAGAIFMTGLALLCYIIQKKTSFLKSRKSARHMLAEAAGSCSIPFYSYKEIERATSCFSERHRIGTGAYGTVYAGKLHNDEWVAIKKIRHREADGIEQVMNEIKLLSSVSHPNLVRLIGCRTERDEQILVYEFMPNGTLSQHLQKERETGLPWTIRLSIATETDKSDVYSFGVVLVEIISALKMVDFSRHHSEVNLL</sequence>
<dbReference type="Pfam" id="PF07714">
    <property type="entry name" value="PK_Tyr_Ser-Thr"/>
    <property type="match status" value="1"/>
</dbReference>
<dbReference type="InterPro" id="IPR011009">
    <property type="entry name" value="Kinase-like_dom_sf"/>
</dbReference>
<keyword evidence="4" id="KW-0812">Transmembrane</keyword>
<feature type="binding site" evidence="3">
    <location>
        <position position="174"/>
    </location>
    <ligand>
        <name>ATP</name>
        <dbReference type="ChEBI" id="CHEBI:30616"/>
    </ligand>
</feature>
<dbReference type="PANTHER" id="PTHR46008">
    <property type="entry name" value="LEAF RUST 10 DISEASE-RESISTANCE LOCUS RECEPTOR-LIKE PROTEIN KINASE-LIKE 1.4"/>
    <property type="match status" value="1"/>
</dbReference>
<proteinExistence type="predicted"/>
<gene>
    <name evidence="6" type="ORF">FRX31_016938</name>
</gene>
<organism evidence="6 7">
    <name type="scientific">Thalictrum thalictroides</name>
    <name type="common">Rue-anemone</name>
    <name type="synonym">Anemone thalictroides</name>
    <dbReference type="NCBI Taxonomy" id="46969"/>
    <lineage>
        <taxon>Eukaryota</taxon>
        <taxon>Viridiplantae</taxon>
        <taxon>Streptophyta</taxon>
        <taxon>Embryophyta</taxon>
        <taxon>Tracheophyta</taxon>
        <taxon>Spermatophyta</taxon>
        <taxon>Magnoliopsida</taxon>
        <taxon>Ranunculales</taxon>
        <taxon>Ranunculaceae</taxon>
        <taxon>Thalictroideae</taxon>
        <taxon>Thalictrum</taxon>
    </lineage>
</organism>
<reference evidence="6 7" key="1">
    <citation type="submission" date="2020-06" db="EMBL/GenBank/DDBJ databases">
        <title>Transcriptomic and genomic resources for Thalictrum thalictroides and T. hernandezii: Facilitating candidate gene discovery in an emerging model plant lineage.</title>
        <authorList>
            <person name="Arias T."/>
            <person name="Riano-Pachon D.M."/>
            <person name="Di Stilio V.S."/>
        </authorList>
    </citation>
    <scope>NUCLEOTIDE SEQUENCE [LARGE SCALE GENOMIC DNA]</scope>
    <source>
        <strain evidence="7">cv. WT478/WT964</strain>
        <tissue evidence="6">Leaves</tissue>
    </source>
</reference>
<feature type="transmembrane region" description="Helical" evidence="4">
    <location>
        <begin position="79"/>
        <end position="104"/>
    </location>
</feature>
<comment type="caution">
    <text evidence="6">The sequence shown here is derived from an EMBL/GenBank/DDBJ whole genome shotgun (WGS) entry which is preliminary data.</text>
</comment>
<keyword evidence="6" id="KW-0808">Transferase</keyword>
<evidence type="ECO:0000259" key="5">
    <source>
        <dbReference type="PROSITE" id="PS50011"/>
    </source>
</evidence>
<keyword evidence="1 3" id="KW-0547">Nucleotide-binding</keyword>
<keyword evidence="4" id="KW-0472">Membrane</keyword>
<evidence type="ECO:0000313" key="6">
    <source>
        <dbReference type="EMBL" id="KAF5193474.1"/>
    </source>
</evidence>
<evidence type="ECO:0000256" key="3">
    <source>
        <dbReference type="PROSITE-ProRule" id="PRU10141"/>
    </source>
</evidence>
<dbReference type="Gene3D" id="1.10.510.10">
    <property type="entry name" value="Transferase(Phosphotransferase) domain 1"/>
    <property type="match status" value="1"/>
</dbReference>
<keyword evidence="6" id="KW-0418">Kinase</keyword>
<protein>
    <submittedName>
        <fullName evidence="6">Wall-associated receptor kinase-like</fullName>
    </submittedName>
</protein>
<dbReference type="AlphaFoldDB" id="A0A7J6W7Z2"/>
<dbReference type="SUPFAM" id="SSF56112">
    <property type="entry name" value="Protein kinase-like (PK-like)"/>
    <property type="match status" value="1"/>
</dbReference>
<dbReference type="InterPro" id="IPR017441">
    <property type="entry name" value="Protein_kinase_ATP_BS"/>
</dbReference>
<keyword evidence="6" id="KW-0675">Receptor</keyword>
<keyword evidence="4" id="KW-1133">Transmembrane helix</keyword>
<dbReference type="InterPro" id="IPR000719">
    <property type="entry name" value="Prot_kinase_dom"/>
</dbReference>
<dbReference type="GO" id="GO:0004672">
    <property type="term" value="F:protein kinase activity"/>
    <property type="evidence" value="ECO:0007669"/>
    <property type="project" value="InterPro"/>
</dbReference>
<evidence type="ECO:0000256" key="2">
    <source>
        <dbReference type="ARBA" id="ARBA00022840"/>
    </source>
</evidence>
<evidence type="ECO:0000256" key="1">
    <source>
        <dbReference type="ARBA" id="ARBA00022741"/>
    </source>
</evidence>
<keyword evidence="7" id="KW-1185">Reference proteome</keyword>
<dbReference type="PROSITE" id="PS00107">
    <property type="entry name" value="PROTEIN_KINASE_ATP"/>
    <property type="match status" value="1"/>
</dbReference>
<accession>A0A7J6W7Z2</accession>
<name>A0A7J6W7Z2_THATH</name>
<keyword evidence="2 3" id="KW-0067">ATP-binding</keyword>
<evidence type="ECO:0000256" key="4">
    <source>
        <dbReference type="SAM" id="Phobius"/>
    </source>
</evidence>
<dbReference type="PROSITE" id="PS50011">
    <property type="entry name" value="PROTEIN_KINASE_DOM"/>
    <property type="match status" value="1"/>
</dbReference>
<dbReference type="Gene3D" id="2.10.25.10">
    <property type="entry name" value="Laminin"/>
    <property type="match status" value="1"/>
</dbReference>
<dbReference type="PANTHER" id="PTHR46008:SF62">
    <property type="entry name" value="PROTEIN KINASE DOMAIN-CONTAINING PROTEIN"/>
    <property type="match status" value="1"/>
</dbReference>
<evidence type="ECO:0000313" key="7">
    <source>
        <dbReference type="Proteomes" id="UP000554482"/>
    </source>
</evidence>
<dbReference type="EMBL" id="JABWDY010019999">
    <property type="protein sequence ID" value="KAF5193474.1"/>
    <property type="molecule type" value="Genomic_DNA"/>
</dbReference>
<dbReference type="InterPro" id="IPR001245">
    <property type="entry name" value="Ser-Thr/Tyr_kinase_cat_dom"/>
</dbReference>
<dbReference type="GO" id="GO:0005524">
    <property type="term" value="F:ATP binding"/>
    <property type="evidence" value="ECO:0007669"/>
    <property type="project" value="UniProtKB-UniRule"/>
</dbReference>